<proteinExistence type="predicted"/>
<comment type="caution">
    <text evidence="2">The sequence shown here is derived from an EMBL/GenBank/DDBJ whole genome shotgun (WGS) entry which is preliminary data.</text>
</comment>
<name>A0AAW2EUD8_9HYME</name>
<accession>A0AAW2EUD8</accession>
<dbReference type="Proteomes" id="UP001430953">
    <property type="component" value="Unassembled WGS sequence"/>
</dbReference>
<keyword evidence="3" id="KW-1185">Reference proteome</keyword>
<organism evidence="2 3">
    <name type="scientific">Cardiocondyla obscurior</name>
    <dbReference type="NCBI Taxonomy" id="286306"/>
    <lineage>
        <taxon>Eukaryota</taxon>
        <taxon>Metazoa</taxon>
        <taxon>Ecdysozoa</taxon>
        <taxon>Arthropoda</taxon>
        <taxon>Hexapoda</taxon>
        <taxon>Insecta</taxon>
        <taxon>Pterygota</taxon>
        <taxon>Neoptera</taxon>
        <taxon>Endopterygota</taxon>
        <taxon>Hymenoptera</taxon>
        <taxon>Apocrita</taxon>
        <taxon>Aculeata</taxon>
        <taxon>Formicoidea</taxon>
        <taxon>Formicidae</taxon>
        <taxon>Myrmicinae</taxon>
        <taxon>Cardiocondyla</taxon>
    </lineage>
</organism>
<reference evidence="2 3" key="1">
    <citation type="submission" date="2023-03" db="EMBL/GenBank/DDBJ databases">
        <title>High recombination rates correlate with genetic variation in Cardiocondyla obscurior ants.</title>
        <authorList>
            <person name="Errbii M."/>
        </authorList>
    </citation>
    <scope>NUCLEOTIDE SEQUENCE [LARGE SCALE GENOMIC DNA]</scope>
    <source>
        <strain evidence="2">Alpha-2009</strain>
        <tissue evidence="2">Whole body</tissue>
    </source>
</reference>
<dbReference type="AlphaFoldDB" id="A0AAW2EUD8"/>
<dbReference type="EMBL" id="JADYXP020000017">
    <property type="protein sequence ID" value="KAL0107331.1"/>
    <property type="molecule type" value="Genomic_DNA"/>
</dbReference>
<protein>
    <submittedName>
        <fullName evidence="2">Uncharacterized protein</fullName>
    </submittedName>
</protein>
<sequence length="245" mass="28088">MALFPRGCRRRCAWLSMRKFKSVIKQKLRLHCTVQNYTQNETRDAWLVHVVVSIIRSGSNNPCGLQMEMTKMLLPTAVPSMAKIHRSEKYIFYPDLKNYKNIQKRLLLSKLLREQLERKKRESSIYKVVRENCRQLLKTTSLAPNYESQRVACPSTDEGRSYAGQRATRGIPPPTRSPRAFASHARDDAKAGYDDAFAIGGNLHTGKKILAYLLARFLFPRSTINARFFFFSDTSPKGVLARLSL</sequence>
<evidence type="ECO:0000313" key="3">
    <source>
        <dbReference type="Proteomes" id="UP001430953"/>
    </source>
</evidence>
<evidence type="ECO:0000313" key="2">
    <source>
        <dbReference type="EMBL" id="KAL0107331.1"/>
    </source>
</evidence>
<gene>
    <name evidence="2" type="ORF">PUN28_015704</name>
</gene>
<evidence type="ECO:0000256" key="1">
    <source>
        <dbReference type="SAM" id="MobiDB-lite"/>
    </source>
</evidence>
<feature type="region of interest" description="Disordered" evidence="1">
    <location>
        <begin position="152"/>
        <end position="180"/>
    </location>
</feature>